<accession>A0AAN6Z5G3</accession>
<reference evidence="2" key="1">
    <citation type="journal article" date="2023" name="Mol. Phylogenet. Evol.">
        <title>Genome-scale phylogeny and comparative genomics of the fungal order Sordariales.</title>
        <authorList>
            <person name="Hensen N."/>
            <person name="Bonometti L."/>
            <person name="Westerberg I."/>
            <person name="Brannstrom I.O."/>
            <person name="Guillou S."/>
            <person name="Cros-Aarteil S."/>
            <person name="Calhoun S."/>
            <person name="Haridas S."/>
            <person name="Kuo A."/>
            <person name="Mondo S."/>
            <person name="Pangilinan J."/>
            <person name="Riley R."/>
            <person name="LaButti K."/>
            <person name="Andreopoulos B."/>
            <person name="Lipzen A."/>
            <person name="Chen C."/>
            <person name="Yan M."/>
            <person name="Daum C."/>
            <person name="Ng V."/>
            <person name="Clum A."/>
            <person name="Steindorff A."/>
            <person name="Ohm R.A."/>
            <person name="Martin F."/>
            <person name="Silar P."/>
            <person name="Natvig D.O."/>
            <person name="Lalanne C."/>
            <person name="Gautier V."/>
            <person name="Ament-Velasquez S.L."/>
            <person name="Kruys A."/>
            <person name="Hutchinson M.I."/>
            <person name="Powell A.J."/>
            <person name="Barry K."/>
            <person name="Miller A.N."/>
            <person name="Grigoriev I.V."/>
            <person name="Debuchy R."/>
            <person name="Gladieux P."/>
            <person name="Hiltunen Thoren M."/>
            <person name="Johannesson H."/>
        </authorList>
    </citation>
    <scope>NUCLEOTIDE SEQUENCE</scope>
    <source>
        <strain evidence="2">CBS 731.68</strain>
    </source>
</reference>
<proteinExistence type="predicted"/>
<feature type="region of interest" description="Disordered" evidence="1">
    <location>
        <begin position="40"/>
        <end position="85"/>
    </location>
</feature>
<dbReference type="AlphaFoldDB" id="A0AAN6Z5G3"/>
<protein>
    <submittedName>
        <fullName evidence="2">Uncharacterized protein</fullName>
    </submittedName>
</protein>
<reference evidence="2" key="2">
    <citation type="submission" date="2023-05" db="EMBL/GenBank/DDBJ databases">
        <authorList>
            <consortium name="Lawrence Berkeley National Laboratory"/>
            <person name="Steindorff A."/>
            <person name="Hensen N."/>
            <person name="Bonometti L."/>
            <person name="Westerberg I."/>
            <person name="Brannstrom I.O."/>
            <person name="Guillou S."/>
            <person name="Cros-Aarteil S."/>
            <person name="Calhoun S."/>
            <person name="Haridas S."/>
            <person name="Kuo A."/>
            <person name="Mondo S."/>
            <person name="Pangilinan J."/>
            <person name="Riley R."/>
            <person name="Labutti K."/>
            <person name="Andreopoulos B."/>
            <person name="Lipzen A."/>
            <person name="Chen C."/>
            <person name="Yanf M."/>
            <person name="Daum C."/>
            <person name="Ng V."/>
            <person name="Clum A."/>
            <person name="Ohm R."/>
            <person name="Martin F."/>
            <person name="Silar P."/>
            <person name="Natvig D."/>
            <person name="Lalanne C."/>
            <person name="Gautier V."/>
            <person name="Ament-Velasquez S.L."/>
            <person name="Kruys A."/>
            <person name="Hutchinson M.I."/>
            <person name="Powell A.J."/>
            <person name="Barry K."/>
            <person name="Miller A.N."/>
            <person name="Grigoriev I.V."/>
            <person name="Debuchy R."/>
            <person name="Gladieux P."/>
            <person name="Thoren M.H."/>
            <person name="Johannesson H."/>
        </authorList>
    </citation>
    <scope>NUCLEOTIDE SEQUENCE</scope>
    <source>
        <strain evidence="2">CBS 731.68</strain>
    </source>
</reference>
<evidence type="ECO:0000256" key="1">
    <source>
        <dbReference type="SAM" id="MobiDB-lite"/>
    </source>
</evidence>
<gene>
    <name evidence="2" type="ORF">N657DRAFT_678969</name>
</gene>
<sequence>MISDATTSTLAQTILSDYSTFIIPVTVTAGLKHLSGNGEATAGTSAGKTTATLIPPTTAATPTNSVGSATSAATSANPVSSSSTGGMPQITQNAVMVGAAALVGGAMLL</sequence>
<evidence type="ECO:0000313" key="3">
    <source>
        <dbReference type="Proteomes" id="UP001302602"/>
    </source>
</evidence>
<dbReference type="GeneID" id="87832896"/>
<name>A0AAN6Z5G3_9PEZI</name>
<dbReference type="RefSeq" id="XP_062649717.1">
    <property type="nucleotide sequence ID" value="XM_062796128.1"/>
</dbReference>
<organism evidence="2 3">
    <name type="scientific">Parathielavia appendiculata</name>
    <dbReference type="NCBI Taxonomy" id="2587402"/>
    <lineage>
        <taxon>Eukaryota</taxon>
        <taxon>Fungi</taxon>
        <taxon>Dikarya</taxon>
        <taxon>Ascomycota</taxon>
        <taxon>Pezizomycotina</taxon>
        <taxon>Sordariomycetes</taxon>
        <taxon>Sordariomycetidae</taxon>
        <taxon>Sordariales</taxon>
        <taxon>Chaetomiaceae</taxon>
        <taxon>Parathielavia</taxon>
    </lineage>
</organism>
<dbReference type="EMBL" id="MU853225">
    <property type="protein sequence ID" value="KAK4125946.1"/>
    <property type="molecule type" value="Genomic_DNA"/>
</dbReference>
<keyword evidence="3" id="KW-1185">Reference proteome</keyword>
<dbReference type="Proteomes" id="UP001302602">
    <property type="component" value="Unassembled WGS sequence"/>
</dbReference>
<evidence type="ECO:0000313" key="2">
    <source>
        <dbReference type="EMBL" id="KAK4125946.1"/>
    </source>
</evidence>
<comment type="caution">
    <text evidence="2">The sequence shown here is derived from an EMBL/GenBank/DDBJ whole genome shotgun (WGS) entry which is preliminary data.</text>
</comment>